<evidence type="ECO:0000256" key="1">
    <source>
        <dbReference type="ARBA" id="ARBA00005234"/>
    </source>
</evidence>
<evidence type="ECO:0000256" key="3">
    <source>
        <dbReference type="ARBA" id="ARBA00022801"/>
    </source>
</evidence>
<dbReference type="Pfam" id="PF02902">
    <property type="entry name" value="Peptidase_C48"/>
    <property type="match status" value="1"/>
</dbReference>
<name>A0ABU6V5J7_9FABA</name>
<feature type="region of interest" description="Disordered" evidence="4">
    <location>
        <begin position="148"/>
        <end position="187"/>
    </location>
</feature>
<comment type="caution">
    <text evidence="6">The sequence shown here is derived from an EMBL/GenBank/DDBJ whole genome shotgun (WGS) entry which is preliminary data.</text>
</comment>
<evidence type="ECO:0000313" key="7">
    <source>
        <dbReference type="Proteomes" id="UP001341840"/>
    </source>
</evidence>
<dbReference type="Gene3D" id="3.40.395.10">
    <property type="entry name" value="Adenoviral Proteinase, Chain A"/>
    <property type="match status" value="1"/>
</dbReference>
<keyword evidence="3" id="KW-0378">Hydrolase</keyword>
<dbReference type="InterPro" id="IPR038765">
    <property type="entry name" value="Papain-like_cys_pep_sf"/>
</dbReference>
<dbReference type="SUPFAM" id="SSF54001">
    <property type="entry name" value="Cysteine proteinases"/>
    <property type="match status" value="1"/>
</dbReference>
<feature type="region of interest" description="Disordered" evidence="4">
    <location>
        <begin position="1"/>
        <end position="82"/>
    </location>
</feature>
<evidence type="ECO:0000256" key="2">
    <source>
        <dbReference type="ARBA" id="ARBA00022670"/>
    </source>
</evidence>
<feature type="compositionally biased region" description="Basic and acidic residues" evidence="4">
    <location>
        <begin position="162"/>
        <end position="175"/>
    </location>
</feature>
<feature type="compositionally biased region" description="Polar residues" evidence="4">
    <location>
        <begin position="70"/>
        <end position="79"/>
    </location>
</feature>
<sequence length="513" mass="58060">MESHRVGPNHHTSNANPFPPPSGTRSDGPFRYIHDYGSHSDFEDQTASCGRKRSTRSRSSSQHRRRYKVSPSNCSSHSSAFPRRMGYRPISLSVVSNVASLTFEVKTLSKCVSKQSDTISEMTDAFNKNFGSPTGCCRCKCHASGKRKAEGRDTKSKKRQKTKPEALADHRDDPTYHPPIDTNFSVEHIPPRATRGKKMAEPHDVVDLTRDIRTVHEVVNPKVNNTVVSTPSACRNYNNLAPAGDDGRINMTELANIKVSRIPTRMHLCFIPGRDMDISGIELAVATYIFGSDLSKSEVLVEDAFLRGDRATLQSLKPRGQVVDDQAAIEHRPLSHGNLLGFKDVHMGGYMDKVMRIYVPMLYPGHWYLMIIDVPDKKHIYLDSYRRDDDIEKRKIEMTEVAPSLESITLGRGWLSGPTAERPRFSSFDFAFPVVPQQHRDSMDCGVWVSQWMIRENLWGHYNVEAVGPETWMRLATDLVLRSHNPIARDVVDRALRNWRAKESSTYPTRRAL</sequence>
<dbReference type="Proteomes" id="UP001341840">
    <property type="component" value="Unassembled WGS sequence"/>
</dbReference>
<keyword evidence="7" id="KW-1185">Reference proteome</keyword>
<feature type="compositionally biased region" description="Basic and acidic residues" evidence="4">
    <location>
        <begin position="32"/>
        <end position="42"/>
    </location>
</feature>
<gene>
    <name evidence="6" type="ORF">PIB30_000429</name>
</gene>
<evidence type="ECO:0000259" key="5">
    <source>
        <dbReference type="Pfam" id="PF02902"/>
    </source>
</evidence>
<keyword evidence="2" id="KW-0645">Protease</keyword>
<proteinExistence type="inferred from homology"/>
<comment type="similarity">
    <text evidence="1">Belongs to the peptidase C48 family.</text>
</comment>
<evidence type="ECO:0000313" key="6">
    <source>
        <dbReference type="EMBL" id="MED6167178.1"/>
    </source>
</evidence>
<evidence type="ECO:0000256" key="4">
    <source>
        <dbReference type="SAM" id="MobiDB-lite"/>
    </source>
</evidence>
<dbReference type="InterPro" id="IPR003653">
    <property type="entry name" value="Peptidase_C48_C"/>
</dbReference>
<dbReference type="EMBL" id="JASCZI010151036">
    <property type="protein sequence ID" value="MED6167178.1"/>
    <property type="molecule type" value="Genomic_DNA"/>
</dbReference>
<feature type="compositionally biased region" description="Basic residues" evidence="4">
    <location>
        <begin position="50"/>
        <end position="68"/>
    </location>
</feature>
<reference evidence="6 7" key="1">
    <citation type="journal article" date="2023" name="Plants (Basel)">
        <title>Bridging the Gap: Combining Genomics and Transcriptomics Approaches to Understand Stylosanthes scabra, an Orphan Legume from the Brazilian Caatinga.</title>
        <authorList>
            <person name="Ferreira-Neto J.R.C."/>
            <person name="da Silva M.D."/>
            <person name="Binneck E."/>
            <person name="de Melo N.F."/>
            <person name="da Silva R.H."/>
            <person name="de Melo A.L.T.M."/>
            <person name="Pandolfi V."/>
            <person name="Bustamante F.O."/>
            <person name="Brasileiro-Vidal A.C."/>
            <person name="Benko-Iseppon A.M."/>
        </authorList>
    </citation>
    <scope>NUCLEOTIDE SEQUENCE [LARGE SCALE GENOMIC DNA]</scope>
    <source>
        <tissue evidence="6">Leaves</tissue>
    </source>
</reference>
<protein>
    <recommendedName>
        <fullName evidence="5">Ubiquitin-like protease family profile domain-containing protein</fullName>
    </recommendedName>
</protein>
<organism evidence="6 7">
    <name type="scientific">Stylosanthes scabra</name>
    <dbReference type="NCBI Taxonomy" id="79078"/>
    <lineage>
        <taxon>Eukaryota</taxon>
        <taxon>Viridiplantae</taxon>
        <taxon>Streptophyta</taxon>
        <taxon>Embryophyta</taxon>
        <taxon>Tracheophyta</taxon>
        <taxon>Spermatophyta</taxon>
        <taxon>Magnoliopsida</taxon>
        <taxon>eudicotyledons</taxon>
        <taxon>Gunneridae</taxon>
        <taxon>Pentapetalae</taxon>
        <taxon>rosids</taxon>
        <taxon>fabids</taxon>
        <taxon>Fabales</taxon>
        <taxon>Fabaceae</taxon>
        <taxon>Papilionoideae</taxon>
        <taxon>50 kb inversion clade</taxon>
        <taxon>dalbergioids sensu lato</taxon>
        <taxon>Dalbergieae</taxon>
        <taxon>Pterocarpus clade</taxon>
        <taxon>Stylosanthes</taxon>
    </lineage>
</organism>
<accession>A0ABU6V5J7</accession>
<feature type="domain" description="Ubiquitin-like protease family profile" evidence="5">
    <location>
        <begin position="354"/>
        <end position="449"/>
    </location>
</feature>